<reference evidence="1 2" key="1">
    <citation type="submission" date="2022-04" db="EMBL/GenBank/DDBJ databases">
        <title>Genome sequence of C. roseum typestrain.</title>
        <authorList>
            <person name="Poehlein A."/>
            <person name="Schoch T."/>
            <person name="Duerre P."/>
            <person name="Daniel R."/>
        </authorList>
    </citation>
    <scope>NUCLEOTIDE SEQUENCE [LARGE SCALE GENOMIC DNA]</scope>
    <source>
        <strain evidence="1 2">DSM 7320</strain>
    </source>
</reference>
<protein>
    <submittedName>
        <fullName evidence="1">Uncharacterized protein</fullName>
    </submittedName>
</protein>
<dbReference type="AlphaFoldDB" id="A0A1S8MBE2"/>
<keyword evidence="2" id="KW-1185">Reference proteome</keyword>
<name>A0A1S8MBE2_9CLOT</name>
<accession>A0A1S8MBE2</accession>
<dbReference type="Proteomes" id="UP000190951">
    <property type="component" value="Chromosome"/>
</dbReference>
<dbReference type="RefSeq" id="WP_265853836.1">
    <property type="nucleotide sequence ID" value="NZ_CP096983.1"/>
</dbReference>
<gene>
    <name evidence="1" type="ORF">CROST_023670</name>
</gene>
<dbReference type="KEGG" id="crw:CROST_023670"/>
<sequence>MSNPEGQVQELPIEVTEQMESVDAAYGCYCGRWHIGEGVVS</sequence>
<proteinExistence type="predicted"/>
<evidence type="ECO:0000313" key="1">
    <source>
        <dbReference type="EMBL" id="URZ11650.1"/>
    </source>
</evidence>
<evidence type="ECO:0000313" key="2">
    <source>
        <dbReference type="Proteomes" id="UP000190951"/>
    </source>
</evidence>
<organism evidence="1 2">
    <name type="scientific">Clostridium felsineum</name>
    <dbReference type="NCBI Taxonomy" id="36839"/>
    <lineage>
        <taxon>Bacteria</taxon>
        <taxon>Bacillati</taxon>
        <taxon>Bacillota</taxon>
        <taxon>Clostridia</taxon>
        <taxon>Eubacteriales</taxon>
        <taxon>Clostridiaceae</taxon>
        <taxon>Clostridium</taxon>
    </lineage>
</organism>
<dbReference type="EMBL" id="CP096983">
    <property type="protein sequence ID" value="URZ11650.1"/>
    <property type="molecule type" value="Genomic_DNA"/>
</dbReference>